<organism evidence="1 2">
    <name type="scientific">Gossypium mustelinum</name>
    <name type="common">Cotton</name>
    <name type="synonym">Gossypium caicoense</name>
    <dbReference type="NCBI Taxonomy" id="34275"/>
    <lineage>
        <taxon>Eukaryota</taxon>
        <taxon>Viridiplantae</taxon>
        <taxon>Streptophyta</taxon>
        <taxon>Embryophyta</taxon>
        <taxon>Tracheophyta</taxon>
        <taxon>Spermatophyta</taxon>
        <taxon>Magnoliopsida</taxon>
        <taxon>eudicotyledons</taxon>
        <taxon>Gunneridae</taxon>
        <taxon>Pentapetalae</taxon>
        <taxon>rosids</taxon>
        <taxon>malvids</taxon>
        <taxon>Malvales</taxon>
        <taxon>Malvaceae</taxon>
        <taxon>Malvoideae</taxon>
        <taxon>Gossypium</taxon>
    </lineage>
</organism>
<keyword evidence="2" id="KW-1185">Reference proteome</keyword>
<dbReference type="Proteomes" id="UP000323597">
    <property type="component" value="Chromosome A07"/>
</dbReference>
<dbReference type="AlphaFoldDB" id="A0A5D2YL38"/>
<reference evidence="1 2" key="1">
    <citation type="submission" date="2019-07" db="EMBL/GenBank/DDBJ databases">
        <title>WGS assembly of Gossypium mustelinum.</title>
        <authorList>
            <person name="Chen Z.J."/>
            <person name="Sreedasyam A."/>
            <person name="Ando A."/>
            <person name="Song Q."/>
            <person name="De L."/>
            <person name="Hulse-Kemp A."/>
            <person name="Ding M."/>
            <person name="Ye W."/>
            <person name="Kirkbride R."/>
            <person name="Jenkins J."/>
            <person name="Plott C."/>
            <person name="Lovell J."/>
            <person name="Lin Y.-M."/>
            <person name="Vaughn R."/>
            <person name="Liu B."/>
            <person name="Li W."/>
            <person name="Simpson S."/>
            <person name="Scheffler B."/>
            <person name="Saski C."/>
            <person name="Grover C."/>
            <person name="Hu G."/>
            <person name="Conover J."/>
            <person name="Carlson J."/>
            <person name="Shu S."/>
            <person name="Boston L."/>
            <person name="Williams M."/>
            <person name="Peterson D."/>
            <person name="Mcgee K."/>
            <person name="Jones D."/>
            <person name="Wendel J."/>
            <person name="Stelly D."/>
            <person name="Grimwood J."/>
            <person name="Schmutz J."/>
        </authorList>
    </citation>
    <scope>NUCLEOTIDE SEQUENCE [LARGE SCALE GENOMIC DNA]</scope>
    <source>
        <strain evidence="1">1408120.09</strain>
    </source>
</reference>
<evidence type="ECO:0000313" key="1">
    <source>
        <dbReference type="EMBL" id="TYJ27087.1"/>
    </source>
</evidence>
<proteinExistence type="predicted"/>
<accession>A0A5D2YL38</accession>
<evidence type="ECO:0000313" key="2">
    <source>
        <dbReference type="Proteomes" id="UP000323597"/>
    </source>
</evidence>
<protein>
    <submittedName>
        <fullName evidence="1">Uncharacterized protein</fullName>
    </submittedName>
</protein>
<sequence length="64" mass="7316">MLNPTWLSNLLVQNFAFKPQKLVLLLNSSSAQKRNNASTSFSFVCGRDMLMGYQIQMVFILVLF</sequence>
<dbReference type="EMBL" id="CM017642">
    <property type="protein sequence ID" value="TYJ27087.1"/>
    <property type="molecule type" value="Genomic_DNA"/>
</dbReference>
<name>A0A5D2YL38_GOSMU</name>
<gene>
    <name evidence="1" type="ORF">E1A91_A07G163400v1</name>
</gene>